<proteinExistence type="predicted"/>
<feature type="coiled-coil region" evidence="2">
    <location>
        <begin position="295"/>
        <end position="326"/>
    </location>
</feature>
<comment type="caution">
    <text evidence="5">The sequence shown here is derived from an EMBL/GenBank/DDBJ whole genome shotgun (WGS) entry which is preliminary data.</text>
</comment>
<dbReference type="AlphaFoldDB" id="A0AAE1P068"/>
<evidence type="ECO:0000256" key="2">
    <source>
        <dbReference type="SAM" id="Coils"/>
    </source>
</evidence>
<feature type="domain" description="Transposase Tc1-like" evidence="4">
    <location>
        <begin position="76"/>
        <end position="142"/>
    </location>
</feature>
<dbReference type="InterPro" id="IPR002492">
    <property type="entry name" value="Transposase_Tc1-like"/>
</dbReference>
<comment type="subcellular location">
    <subcellularLocation>
        <location evidence="1">Nucleus</location>
    </subcellularLocation>
</comment>
<evidence type="ECO:0000259" key="4">
    <source>
        <dbReference type="Pfam" id="PF01498"/>
    </source>
</evidence>
<evidence type="ECO:0000313" key="5">
    <source>
        <dbReference type="EMBL" id="KAK4298527.1"/>
    </source>
</evidence>
<dbReference type="SUPFAM" id="SSF46689">
    <property type="entry name" value="Homeodomain-like"/>
    <property type="match status" value="1"/>
</dbReference>
<dbReference type="GO" id="GO:0005634">
    <property type="term" value="C:nucleus"/>
    <property type="evidence" value="ECO:0007669"/>
    <property type="project" value="UniProtKB-SubCell"/>
</dbReference>
<dbReference type="InterPro" id="IPR036388">
    <property type="entry name" value="WH-like_DNA-bd_sf"/>
</dbReference>
<name>A0AAE1P068_9EUCA</name>
<keyword evidence="2" id="KW-0175">Coiled coil</keyword>
<reference evidence="5" key="1">
    <citation type="submission" date="2023-11" db="EMBL/GenBank/DDBJ databases">
        <title>Genome assemblies of two species of porcelain crab, Petrolisthes cinctipes and Petrolisthes manimaculis (Anomura: Porcellanidae).</title>
        <authorList>
            <person name="Angst P."/>
        </authorList>
    </citation>
    <scope>NUCLEOTIDE SEQUENCE</scope>
    <source>
        <strain evidence="5">PB745_02</strain>
        <tissue evidence="5">Gill</tissue>
    </source>
</reference>
<dbReference type="Gene3D" id="1.25.40.10">
    <property type="entry name" value="Tetratricopeptide repeat domain"/>
    <property type="match status" value="1"/>
</dbReference>
<dbReference type="PROSITE" id="PS50877">
    <property type="entry name" value="GOLOCO"/>
    <property type="match status" value="1"/>
</dbReference>
<dbReference type="SMART" id="SM00390">
    <property type="entry name" value="GoLoco"/>
    <property type="match status" value="1"/>
</dbReference>
<dbReference type="InterPro" id="IPR003109">
    <property type="entry name" value="GoLoco_motif"/>
</dbReference>
<dbReference type="Pfam" id="PF13551">
    <property type="entry name" value="HTH_29"/>
    <property type="match status" value="1"/>
</dbReference>
<dbReference type="GO" id="GO:0030695">
    <property type="term" value="F:GTPase regulator activity"/>
    <property type="evidence" value="ECO:0007669"/>
    <property type="project" value="InterPro"/>
</dbReference>
<protein>
    <recommendedName>
        <fullName evidence="4">Transposase Tc1-like domain-containing protein</fullName>
    </recommendedName>
</protein>
<sequence>MAARRAQAAQRQGDKVALRGRIVGMRESGLSTCDIAEEVGVHRTTVYRWLKRWDEEGNLRDHSKPGRARKITAEEDRRIREYFETHPFSNAIAAREHLQLDLSAETIRKRMKEMGFRHRTPAIKPKLTERHRELRLQFAQRYDEENVYQVARSGRVTCNVWGWIFLHGVGEVTEIESRFTSDTYLEILEEVMLPSVRSYALPFPETILFMQDNCPVHTARLDISVTRNERVDRRGRKRAVDVMLYDSSSNIELDQGDTTTEKTNDPVERHNAGGDKAIDNVQGIVKRVENSCNKCQETQKEMVTLLKELQTEVQQWKEKYNDLKESKSVNEESSMDDDSFFELLSRFQSKQMADQRSTLSLDNHRESNNTAASINTEKRSRPLMERSNSSQMEHKPQPMPQQ</sequence>
<dbReference type="GO" id="GO:0006313">
    <property type="term" value="P:DNA transposition"/>
    <property type="evidence" value="ECO:0007669"/>
    <property type="project" value="InterPro"/>
</dbReference>
<accession>A0AAE1P068</accession>
<keyword evidence="6" id="KW-1185">Reference proteome</keyword>
<dbReference type="EMBL" id="JAWZYT010003415">
    <property type="protein sequence ID" value="KAK4298527.1"/>
    <property type="molecule type" value="Genomic_DNA"/>
</dbReference>
<dbReference type="GO" id="GO:0015074">
    <property type="term" value="P:DNA integration"/>
    <property type="evidence" value="ECO:0007669"/>
    <property type="project" value="InterPro"/>
</dbReference>
<dbReference type="InterPro" id="IPR009057">
    <property type="entry name" value="Homeodomain-like_sf"/>
</dbReference>
<dbReference type="Gene3D" id="1.10.10.10">
    <property type="entry name" value="Winged helix-like DNA-binding domain superfamily/Winged helix DNA-binding domain"/>
    <property type="match status" value="1"/>
</dbReference>
<evidence type="ECO:0000256" key="1">
    <source>
        <dbReference type="ARBA" id="ARBA00004123"/>
    </source>
</evidence>
<dbReference type="GO" id="GO:0003677">
    <property type="term" value="F:DNA binding"/>
    <property type="evidence" value="ECO:0007669"/>
    <property type="project" value="InterPro"/>
</dbReference>
<gene>
    <name evidence="5" type="ORF">Pmani_029129</name>
</gene>
<feature type="region of interest" description="Disordered" evidence="3">
    <location>
        <begin position="355"/>
        <end position="402"/>
    </location>
</feature>
<evidence type="ECO:0000256" key="3">
    <source>
        <dbReference type="SAM" id="MobiDB-lite"/>
    </source>
</evidence>
<dbReference type="Gene3D" id="3.30.420.10">
    <property type="entry name" value="Ribonuclease H-like superfamily/Ribonuclease H"/>
    <property type="match status" value="1"/>
</dbReference>
<organism evidence="5 6">
    <name type="scientific">Petrolisthes manimaculis</name>
    <dbReference type="NCBI Taxonomy" id="1843537"/>
    <lineage>
        <taxon>Eukaryota</taxon>
        <taxon>Metazoa</taxon>
        <taxon>Ecdysozoa</taxon>
        <taxon>Arthropoda</taxon>
        <taxon>Crustacea</taxon>
        <taxon>Multicrustacea</taxon>
        <taxon>Malacostraca</taxon>
        <taxon>Eumalacostraca</taxon>
        <taxon>Eucarida</taxon>
        <taxon>Decapoda</taxon>
        <taxon>Pleocyemata</taxon>
        <taxon>Anomura</taxon>
        <taxon>Galatheoidea</taxon>
        <taxon>Porcellanidae</taxon>
        <taxon>Petrolisthes</taxon>
    </lineage>
</organism>
<dbReference type="Pfam" id="PF01498">
    <property type="entry name" value="HTH_Tnp_Tc3_2"/>
    <property type="match status" value="1"/>
</dbReference>
<evidence type="ECO:0000313" key="6">
    <source>
        <dbReference type="Proteomes" id="UP001292094"/>
    </source>
</evidence>
<dbReference type="InterPro" id="IPR011990">
    <property type="entry name" value="TPR-like_helical_dom_sf"/>
</dbReference>
<dbReference type="InterPro" id="IPR036397">
    <property type="entry name" value="RNaseH_sf"/>
</dbReference>
<dbReference type="Proteomes" id="UP001292094">
    <property type="component" value="Unassembled WGS sequence"/>
</dbReference>